<dbReference type="Proteomes" id="UP000236434">
    <property type="component" value="Unassembled WGS sequence"/>
</dbReference>
<evidence type="ECO:0000313" key="5">
    <source>
        <dbReference type="EMBL" id="PNR97702.1"/>
    </source>
</evidence>
<feature type="domain" description="4Fe-4S ferredoxin-type" evidence="4">
    <location>
        <begin position="183"/>
        <end position="214"/>
    </location>
</feature>
<dbReference type="Pfam" id="PF07992">
    <property type="entry name" value="Pyr_redox_2"/>
    <property type="match status" value="1"/>
</dbReference>
<dbReference type="PANTHER" id="PTHR42783:SF3">
    <property type="entry name" value="GLUTAMATE SYNTHASE [NADPH] SMALL CHAIN-RELATED"/>
    <property type="match status" value="1"/>
</dbReference>
<proteinExistence type="predicted"/>
<evidence type="ECO:0000256" key="1">
    <source>
        <dbReference type="ARBA" id="ARBA00022723"/>
    </source>
</evidence>
<dbReference type="Gene3D" id="1.10.1060.10">
    <property type="entry name" value="Alpha-helical ferredoxin"/>
    <property type="match status" value="1"/>
</dbReference>
<dbReference type="InterPro" id="IPR028261">
    <property type="entry name" value="DPD_II"/>
</dbReference>
<dbReference type="GO" id="GO:0051536">
    <property type="term" value="F:iron-sulfur cluster binding"/>
    <property type="evidence" value="ECO:0007669"/>
    <property type="project" value="UniProtKB-KW"/>
</dbReference>
<evidence type="ECO:0000259" key="4">
    <source>
        <dbReference type="PROSITE" id="PS51379"/>
    </source>
</evidence>
<dbReference type="SUPFAM" id="SSF54862">
    <property type="entry name" value="4Fe-4S ferredoxins"/>
    <property type="match status" value="1"/>
</dbReference>
<dbReference type="EMBL" id="AZRL01000004">
    <property type="protein sequence ID" value="PNR97702.1"/>
    <property type="molecule type" value="Genomic_DNA"/>
</dbReference>
<dbReference type="GO" id="GO:0016491">
    <property type="term" value="F:oxidoreductase activity"/>
    <property type="evidence" value="ECO:0007669"/>
    <property type="project" value="InterPro"/>
</dbReference>
<feature type="domain" description="4Fe-4S ferredoxin-type" evidence="4">
    <location>
        <begin position="87"/>
        <end position="116"/>
    </location>
</feature>
<accession>A0A2K1P4J5</accession>
<evidence type="ECO:0000256" key="2">
    <source>
        <dbReference type="ARBA" id="ARBA00023004"/>
    </source>
</evidence>
<name>A0A2K1P4J5_9BACT</name>
<organism evidence="5 6">
    <name type="scientific">Petrotoga olearia DSM 13574</name>
    <dbReference type="NCBI Taxonomy" id="1122955"/>
    <lineage>
        <taxon>Bacteria</taxon>
        <taxon>Thermotogati</taxon>
        <taxon>Thermotogota</taxon>
        <taxon>Thermotogae</taxon>
        <taxon>Petrotogales</taxon>
        <taxon>Petrotogaceae</taxon>
        <taxon>Petrotoga</taxon>
    </lineage>
</organism>
<dbReference type="Pfam" id="PF12838">
    <property type="entry name" value="Fer4_7"/>
    <property type="match status" value="1"/>
</dbReference>
<dbReference type="PANTHER" id="PTHR42783">
    <property type="entry name" value="GLUTAMATE SYNTHASE [NADPH] SMALL CHAIN"/>
    <property type="match status" value="1"/>
</dbReference>
<keyword evidence="1" id="KW-0479">Metal-binding</keyword>
<evidence type="ECO:0000313" key="6">
    <source>
        <dbReference type="Proteomes" id="UP000236434"/>
    </source>
</evidence>
<dbReference type="PRINTS" id="PR00419">
    <property type="entry name" value="ADXRDTASE"/>
</dbReference>
<dbReference type="PROSITE" id="PS00198">
    <property type="entry name" value="4FE4S_FER_1"/>
    <property type="match status" value="2"/>
</dbReference>
<reference evidence="5 6" key="1">
    <citation type="submission" date="2013-12" db="EMBL/GenBank/DDBJ databases">
        <title>Comparative genomics of Petrotoga isolates.</title>
        <authorList>
            <person name="Nesbo C.L."/>
            <person name="Charchuk R."/>
            <person name="Chow K."/>
        </authorList>
    </citation>
    <scope>NUCLEOTIDE SEQUENCE [LARGE SCALE GENOMIC DNA]</scope>
    <source>
        <strain evidence="5 6">DSM 13574</strain>
    </source>
</reference>
<feature type="domain" description="4Fe-4S ferredoxin-type" evidence="4">
    <location>
        <begin position="45"/>
        <end position="75"/>
    </location>
</feature>
<protein>
    <submittedName>
        <fullName evidence="5">Oxidoreductase</fullName>
    </submittedName>
</protein>
<sequence length="615" mass="68894">MNKVNTPEKSFFAPARAWKYLSKKPVTVPMEDILITPREASDRYRGFHINDWEKCIGCGTCSKICPTDAITMIEIEELPDVEGSKPQRPSIDYGRCSFCGLCVDICTTGSLQMTKEYLHISKDPNTFFFIPTEEGIHGIKKPLGYVRDEDSDLLDLEREEMEIDPPEIRKTSFIEMVKGFSKEQAVREASRCVECNICEKTCPAHMNIADYIKDIFTDDLQTGLKDLYKTNPLPAVCGRMCTHKCETVCTIGHRGEPIAIRWLKRYIVDNIPKDKYPEILDQEVIKKANAKIAIVGAGPAGLSAAYFLSLMGFEITVYEEKNRPGGVLNYGGPSYRLPDSAFEQDVSYIKSLGVKIITNTKVGKDITLEELKAKNDVIFVSTGFNKGRKLPIEGSDHEKVFDSLTILEEMKNYVRGEGPKPYIPKSLVVIGGGNVAMDVARSMLRLQNLEYKKSEVHVLSLERSFDEMPADEDEIVEGKEEGVIFHPGWGPVKVIVENGELKGVLFRKCVEVFDKNGRFNPKYDENNTITINADMVVMTVGQAPDYSYLPEDIQKNTKIERGKIKTNEYGQVEGVPWLFAGGDIVHGPDIIHGVADGHKAAQGIDQYIMAKQLSK</sequence>
<dbReference type="InterPro" id="IPR023753">
    <property type="entry name" value="FAD/NAD-binding_dom"/>
</dbReference>
<dbReference type="CDD" id="cd10549">
    <property type="entry name" value="MtMvhB_like"/>
    <property type="match status" value="1"/>
</dbReference>
<dbReference type="Pfam" id="PF14691">
    <property type="entry name" value="Fer4_20"/>
    <property type="match status" value="1"/>
</dbReference>
<dbReference type="SUPFAM" id="SSF51971">
    <property type="entry name" value="Nucleotide-binding domain"/>
    <property type="match status" value="2"/>
</dbReference>
<dbReference type="InterPro" id="IPR017896">
    <property type="entry name" value="4Fe4S_Fe-S-bd"/>
</dbReference>
<dbReference type="InterPro" id="IPR017900">
    <property type="entry name" value="4Fe4S_Fe_S_CS"/>
</dbReference>
<dbReference type="Gene3D" id="3.30.70.3270">
    <property type="match status" value="1"/>
</dbReference>
<dbReference type="Gene3D" id="3.50.50.60">
    <property type="entry name" value="FAD/NAD(P)-binding domain"/>
    <property type="match status" value="2"/>
</dbReference>
<dbReference type="SUPFAM" id="SSF46548">
    <property type="entry name" value="alpha-helical ferredoxin"/>
    <property type="match status" value="1"/>
</dbReference>
<gene>
    <name evidence="5" type="ORF">X929_02965</name>
</gene>
<comment type="caution">
    <text evidence="5">The sequence shown here is derived from an EMBL/GenBank/DDBJ whole genome shotgun (WGS) entry which is preliminary data.</text>
</comment>
<dbReference type="GO" id="GO:0046872">
    <property type="term" value="F:metal ion binding"/>
    <property type="evidence" value="ECO:0007669"/>
    <property type="project" value="UniProtKB-KW"/>
</dbReference>
<evidence type="ECO:0000256" key="3">
    <source>
        <dbReference type="ARBA" id="ARBA00023014"/>
    </source>
</evidence>
<dbReference type="InterPro" id="IPR009051">
    <property type="entry name" value="Helical_ferredxn"/>
</dbReference>
<keyword evidence="2" id="KW-0408">Iron</keyword>
<dbReference type="PROSITE" id="PS51379">
    <property type="entry name" value="4FE4S_FER_2"/>
    <property type="match status" value="3"/>
</dbReference>
<dbReference type="NCBIfam" id="NF010590">
    <property type="entry name" value="PRK13984.1"/>
    <property type="match status" value="1"/>
</dbReference>
<dbReference type="InterPro" id="IPR036188">
    <property type="entry name" value="FAD/NAD-bd_sf"/>
</dbReference>
<dbReference type="AlphaFoldDB" id="A0A2K1P4J5"/>
<keyword evidence="3" id="KW-0411">Iron-sulfur</keyword>